<comment type="caution">
    <text evidence="1">The sequence shown here is derived from an EMBL/GenBank/DDBJ whole genome shotgun (WGS) entry which is preliminary data.</text>
</comment>
<evidence type="ECO:0000313" key="1">
    <source>
        <dbReference type="EMBL" id="GFC86410.1"/>
    </source>
</evidence>
<accession>A0A699RIY6</accession>
<dbReference type="EMBL" id="BKCJ011104987">
    <property type="protein sequence ID" value="GFC86410.1"/>
    <property type="molecule type" value="Genomic_DNA"/>
</dbReference>
<proteinExistence type="predicted"/>
<organism evidence="1">
    <name type="scientific">Tanacetum cinerariifolium</name>
    <name type="common">Dalmatian daisy</name>
    <name type="synonym">Chrysanthemum cinerariifolium</name>
    <dbReference type="NCBI Taxonomy" id="118510"/>
    <lineage>
        <taxon>Eukaryota</taxon>
        <taxon>Viridiplantae</taxon>
        <taxon>Streptophyta</taxon>
        <taxon>Embryophyta</taxon>
        <taxon>Tracheophyta</taxon>
        <taxon>Spermatophyta</taxon>
        <taxon>Magnoliopsida</taxon>
        <taxon>eudicotyledons</taxon>
        <taxon>Gunneridae</taxon>
        <taxon>Pentapetalae</taxon>
        <taxon>asterids</taxon>
        <taxon>campanulids</taxon>
        <taxon>Asterales</taxon>
        <taxon>Asteraceae</taxon>
        <taxon>Asteroideae</taxon>
        <taxon>Anthemideae</taxon>
        <taxon>Anthemidinae</taxon>
        <taxon>Tanacetum</taxon>
    </lineage>
</organism>
<protein>
    <submittedName>
        <fullName evidence="1">Uncharacterized protein</fullName>
    </submittedName>
</protein>
<reference evidence="1" key="1">
    <citation type="journal article" date="2019" name="Sci. Rep.">
        <title>Draft genome of Tanacetum cinerariifolium, the natural source of mosquito coil.</title>
        <authorList>
            <person name="Yamashiro T."/>
            <person name="Shiraishi A."/>
            <person name="Satake H."/>
            <person name="Nakayama K."/>
        </authorList>
    </citation>
    <scope>NUCLEOTIDE SEQUENCE</scope>
</reference>
<dbReference type="AlphaFoldDB" id="A0A699RIY6"/>
<sequence length="84" mass="9249">MKRVDFPIVLDVTGLCCDELKASLESAGQDNGGQIAYLCIYKARHNDYQSEAKVNRLETSQSYVADLDDIIPILVQKVKDATSG</sequence>
<name>A0A699RIY6_TANCI</name>
<gene>
    <name evidence="1" type="ORF">Tci_858380</name>
</gene>